<dbReference type="InterPro" id="IPR032710">
    <property type="entry name" value="NTF2-like_dom_sf"/>
</dbReference>
<dbReference type="SUPFAM" id="SSF54427">
    <property type="entry name" value="NTF2-like"/>
    <property type="match status" value="1"/>
</dbReference>
<reference evidence="2" key="1">
    <citation type="submission" date="2020-01" db="EMBL/GenBank/DDBJ databases">
        <title>Identification and distribution of gene clusters putatively required for synthesis of sphingolipid metabolism inhibitors in phylogenetically diverse species of the filamentous fungus Fusarium.</title>
        <authorList>
            <person name="Kim H.-S."/>
            <person name="Busman M."/>
            <person name="Brown D.W."/>
            <person name="Divon H."/>
            <person name="Uhlig S."/>
            <person name="Proctor R.H."/>
        </authorList>
    </citation>
    <scope>NUCLEOTIDE SEQUENCE</scope>
    <source>
        <strain evidence="2">NRRL 53441</strain>
    </source>
</reference>
<dbReference type="AlphaFoldDB" id="A0A8H4P4J6"/>
<sequence>MSSITELKKIASDFLGALTDAGSDYTNARNLATADISVSHDSYPPAHGIEQFLASWAKARQSMPNFQMKVVDMIAEMGSSGAGGRVWVFSNMSGGKGGEERDSIDMMCINADGKVYQSKDVQRTTVAGKL</sequence>
<dbReference type="Proteomes" id="UP000605986">
    <property type="component" value="Unassembled WGS sequence"/>
</dbReference>
<protein>
    <recommendedName>
        <fullName evidence="1">SnoaL-like domain-containing protein</fullName>
    </recommendedName>
</protein>
<name>A0A8H4P4J6_9HYPO</name>
<dbReference type="EMBL" id="JAADJG010000362">
    <property type="protein sequence ID" value="KAF4448022.1"/>
    <property type="molecule type" value="Genomic_DNA"/>
</dbReference>
<dbReference type="Pfam" id="PF12680">
    <property type="entry name" value="SnoaL_2"/>
    <property type="match status" value="1"/>
</dbReference>
<evidence type="ECO:0000313" key="3">
    <source>
        <dbReference type="Proteomes" id="UP000605986"/>
    </source>
</evidence>
<dbReference type="OrthoDB" id="4220976at2759"/>
<organism evidence="2 3">
    <name type="scientific">Fusarium austroafricanum</name>
    <dbReference type="NCBI Taxonomy" id="2364996"/>
    <lineage>
        <taxon>Eukaryota</taxon>
        <taxon>Fungi</taxon>
        <taxon>Dikarya</taxon>
        <taxon>Ascomycota</taxon>
        <taxon>Pezizomycotina</taxon>
        <taxon>Sordariomycetes</taxon>
        <taxon>Hypocreomycetidae</taxon>
        <taxon>Hypocreales</taxon>
        <taxon>Nectriaceae</taxon>
        <taxon>Fusarium</taxon>
        <taxon>Fusarium concolor species complex</taxon>
    </lineage>
</organism>
<dbReference type="Gene3D" id="3.10.450.50">
    <property type="match status" value="1"/>
</dbReference>
<dbReference type="InterPro" id="IPR037401">
    <property type="entry name" value="SnoaL-like"/>
</dbReference>
<keyword evidence="3" id="KW-1185">Reference proteome</keyword>
<comment type="caution">
    <text evidence="2">The sequence shown here is derived from an EMBL/GenBank/DDBJ whole genome shotgun (WGS) entry which is preliminary data.</text>
</comment>
<accession>A0A8H4P4J6</accession>
<evidence type="ECO:0000259" key="1">
    <source>
        <dbReference type="Pfam" id="PF12680"/>
    </source>
</evidence>
<proteinExistence type="predicted"/>
<gene>
    <name evidence="2" type="ORF">F53441_8495</name>
</gene>
<evidence type="ECO:0000313" key="2">
    <source>
        <dbReference type="EMBL" id="KAF4448022.1"/>
    </source>
</evidence>
<feature type="domain" description="SnoaL-like" evidence="1">
    <location>
        <begin position="24"/>
        <end position="116"/>
    </location>
</feature>